<dbReference type="SUPFAM" id="SSF56112">
    <property type="entry name" value="Protein kinase-like (PK-like)"/>
    <property type="match status" value="1"/>
</dbReference>
<feature type="region of interest" description="Disordered" evidence="5">
    <location>
        <begin position="444"/>
        <end position="493"/>
    </location>
</feature>
<sequence>MGLVLGHPGIDEMIGDYKIVGFLGAGGLGIVYKVERGGLFFALKLLLVPSLDRRAKREIGILIHLENPCVVRYVGSDFWPDPAGHPYIVMEYVPGDTLWAFAYKQNPSAREATRIILDVALTLGEVHAAGVFHRDVKPDNILIPGVSERPILIDFGIGALASAPTVTGSQLPPGTEEFRSPEQIRFQRANPDGAGQYEYGPTDEMWAVGVSYYWLLTDVLPFGERMDEGGVDGLRERILTQRPVAPHVVNPRVPLAASVLCMRMLAERPEERFPLVALLCAALRESLSNAENDAAWDPPLVDPLDPQTTTTIADPERQEPNEQRRLFLKLAKRRPRRGQPLPDGAPVLPPVPAQVEAPRPPAAAAEQDEPPSTNPPGWTLRAWARPLGSTSGPFEGAPVPPARELEPAAAPHPRRAAWRLGLAGAVLLVTAVTLSGGAARWELGSTGRTSEAGPELPLPSTSLTPGATDAGVSGREVAPAPKPLESLSGGDATPVGAQLPASTANAMLHTSAQTPKNETPKPQTLGAGFRLPVKPAAVAVCALLDGGCTAPASQVRPEPPAISCPQDWRKTHERFNVTGRFNNATVKGYKAEPGELARVKNGPATLYVGKVGGVGFGRVGNLPDGTLLLGQWQLGDDRLFGTFAEAKIPGVGTLPVCLVAGLEGVTSYPDEHFKEFLCSPGLGVCLTPGSTPGNAKTSTRVSLIQPSGQP</sequence>
<feature type="compositionally biased region" description="Basic residues" evidence="5">
    <location>
        <begin position="326"/>
        <end position="337"/>
    </location>
</feature>
<dbReference type="Pfam" id="PF00069">
    <property type="entry name" value="Pkinase"/>
    <property type="match status" value="1"/>
</dbReference>
<evidence type="ECO:0000256" key="4">
    <source>
        <dbReference type="ARBA" id="ARBA00022840"/>
    </source>
</evidence>
<dbReference type="CDD" id="cd14014">
    <property type="entry name" value="STKc_PknB_like"/>
    <property type="match status" value="1"/>
</dbReference>
<evidence type="ECO:0000256" key="3">
    <source>
        <dbReference type="ARBA" id="ARBA00022777"/>
    </source>
</evidence>
<keyword evidence="8" id="KW-1185">Reference proteome</keyword>
<dbReference type="OrthoDB" id="5480641at2"/>
<keyword evidence="1" id="KW-0808">Transferase</keyword>
<evidence type="ECO:0000259" key="6">
    <source>
        <dbReference type="PROSITE" id="PS50011"/>
    </source>
</evidence>
<gene>
    <name evidence="7" type="ORF">BON30_48515</name>
</gene>
<evidence type="ECO:0000256" key="2">
    <source>
        <dbReference type="ARBA" id="ARBA00022741"/>
    </source>
</evidence>
<dbReference type="PANTHER" id="PTHR43289:SF6">
    <property type="entry name" value="SERINE_THREONINE-PROTEIN KINASE NEKL-3"/>
    <property type="match status" value="1"/>
</dbReference>
<dbReference type="GO" id="GO:0004674">
    <property type="term" value="F:protein serine/threonine kinase activity"/>
    <property type="evidence" value="ECO:0007669"/>
    <property type="project" value="TreeGrafter"/>
</dbReference>
<dbReference type="Gene3D" id="1.10.510.10">
    <property type="entry name" value="Transferase(Phosphotransferase) domain 1"/>
    <property type="match status" value="1"/>
</dbReference>
<dbReference type="AlphaFoldDB" id="A0A1L9AU67"/>
<feature type="region of interest" description="Disordered" evidence="5">
    <location>
        <begin position="293"/>
        <end position="410"/>
    </location>
</feature>
<feature type="compositionally biased region" description="Low complexity" evidence="5">
    <location>
        <begin position="353"/>
        <end position="365"/>
    </location>
</feature>
<feature type="region of interest" description="Disordered" evidence="5">
    <location>
        <begin position="690"/>
        <end position="710"/>
    </location>
</feature>
<dbReference type="InterPro" id="IPR000719">
    <property type="entry name" value="Prot_kinase_dom"/>
</dbReference>
<name>A0A1L9AU67_9BACT</name>
<keyword evidence="4" id="KW-0067">ATP-binding</keyword>
<proteinExistence type="predicted"/>
<feature type="domain" description="Protein kinase" evidence="6">
    <location>
        <begin position="17"/>
        <end position="287"/>
    </location>
</feature>
<evidence type="ECO:0000256" key="5">
    <source>
        <dbReference type="SAM" id="MobiDB-lite"/>
    </source>
</evidence>
<dbReference type="PANTHER" id="PTHR43289">
    <property type="entry name" value="MITOGEN-ACTIVATED PROTEIN KINASE KINASE KINASE 20-RELATED"/>
    <property type="match status" value="1"/>
</dbReference>
<dbReference type="PROSITE" id="PS00108">
    <property type="entry name" value="PROTEIN_KINASE_ST"/>
    <property type="match status" value="1"/>
</dbReference>
<comment type="caution">
    <text evidence="7">The sequence shown here is derived from an EMBL/GenBank/DDBJ whole genome shotgun (WGS) entry which is preliminary data.</text>
</comment>
<reference evidence="7 8" key="2">
    <citation type="submission" date="2016-12" db="EMBL/GenBank/DDBJ databases">
        <title>Draft Genome Sequence of Cystobacter ferrugineus Strain Cbfe23.</title>
        <authorList>
            <person name="Akbar S."/>
            <person name="Dowd S.E."/>
            <person name="Stevens D.C."/>
        </authorList>
    </citation>
    <scope>NUCLEOTIDE SEQUENCE [LARGE SCALE GENOMIC DNA]</scope>
    <source>
        <strain evidence="7 8">Cbfe23</strain>
    </source>
</reference>
<dbReference type="GO" id="GO:0005524">
    <property type="term" value="F:ATP binding"/>
    <property type="evidence" value="ECO:0007669"/>
    <property type="project" value="UniProtKB-KW"/>
</dbReference>
<keyword evidence="3" id="KW-0418">Kinase</keyword>
<dbReference type="RefSeq" id="WP_071905481.1">
    <property type="nucleotide sequence ID" value="NZ_MPIN01000036.1"/>
</dbReference>
<evidence type="ECO:0000256" key="1">
    <source>
        <dbReference type="ARBA" id="ARBA00022679"/>
    </source>
</evidence>
<organism evidence="7 8">
    <name type="scientific">Cystobacter ferrugineus</name>
    <dbReference type="NCBI Taxonomy" id="83449"/>
    <lineage>
        <taxon>Bacteria</taxon>
        <taxon>Pseudomonadati</taxon>
        <taxon>Myxococcota</taxon>
        <taxon>Myxococcia</taxon>
        <taxon>Myxococcales</taxon>
        <taxon>Cystobacterineae</taxon>
        <taxon>Archangiaceae</taxon>
        <taxon>Cystobacter</taxon>
    </lineage>
</organism>
<dbReference type="EMBL" id="MPIN01000036">
    <property type="protein sequence ID" value="OJH33473.1"/>
    <property type="molecule type" value="Genomic_DNA"/>
</dbReference>
<keyword evidence="2" id="KW-0547">Nucleotide-binding</keyword>
<dbReference type="PROSITE" id="PS50011">
    <property type="entry name" value="PROTEIN_KINASE_DOM"/>
    <property type="match status" value="1"/>
</dbReference>
<protein>
    <recommendedName>
        <fullName evidence="6">Protein kinase domain-containing protein</fullName>
    </recommendedName>
</protein>
<feature type="compositionally biased region" description="Basic and acidic residues" evidence="5">
    <location>
        <begin position="314"/>
        <end position="325"/>
    </location>
</feature>
<dbReference type="InterPro" id="IPR011009">
    <property type="entry name" value="Kinase-like_dom_sf"/>
</dbReference>
<dbReference type="Proteomes" id="UP000182229">
    <property type="component" value="Unassembled WGS sequence"/>
</dbReference>
<dbReference type="STRING" id="83449.BON30_48515"/>
<accession>A0A1L9AU67</accession>
<reference evidence="8" key="1">
    <citation type="submission" date="2016-11" db="EMBL/GenBank/DDBJ databases">
        <authorList>
            <person name="Shukria A."/>
            <person name="Stevens D.C."/>
        </authorList>
    </citation>
    <scope>NUCLEOTIDE SEQUENCE [LARGE SCALE GENOMIC DNA]</scope>
    <source>
        <strain evidence="8">Cbfe23</strain>
    </source>
</reference>
<dbReference type="InterPro" id="IPR008271">
    <property type="entry name" value="Ser/Thr_kinase_AS"/>
</dbReference>
<dbReference type="SMART" id="SM00220">
    <property type="entry name" value="S_TKc"/>
    <property type="match status" value="1"/>
</dbReference>
<evidence type="ECO:0000313" key="8">
    <source>
        <dbReference type="Proteomes" id="UP000182229"/>
    </source>
</evidence>
<evidence type="ECO:0000313" key="7">
    <source>
        <dbReference type="EMBL" id="OJH33473.1"/>
    </source>
</evidence>